<name>H9VVC6_PINTA</name>
<organism evidence="3">
    <name type="scientific">Pinus taeda</name>
    <name type="common">Loblolly pine</name>
    <dbReference type="NCBI Taxonomy" id="3352"/>
    <lineage>
        <taxon>Eukaryota</taxon>
        <taxon>Viridiplantae</taxon>
        <taxon>Streptophyta</taxon>
        <taxon>Embryophyta</taxon>
        <taxon>Tracheophyta</taxon>
        <taxon>Spermatophyta</taxon>
        <taxon>Pinopsida</taxon>
        <taxon>Pinidae</taxon>
        <taxon>Conifers I</taxon>
        <taxon>Pinales</taxon>
        <taxon>Pinaceae</taxon>
        <taxon>Pinus</taxon>
        <taxon>Pinus subgen. Pinus</taxon>
    </lineage>
</organism>
<sequence>TFRVGSEHSGTQTGEMDAQNMDLETLLDLKRDDLGVLAVPSVSTITSHISPQPPQLATHKEEEDCRKGLDARSYRQRADALEALLELSAQLLQQHRLEELAGVLNPFGKEKVSPRETAICLAQSLKGNPKEEHHH</sequence>
<feature type="non-terminal residue" evidence="3">
    <location>
        <position position="135"/>
    </location>
</feature>
<reference evidence="3" key="1">
    <citation type="submission" date="2008-08" db="EMBL/GenBank/DDBJ databases">
        <title>Nucleotide Diversity and Divergence in the Loblolly Pine Gene Space.</title>
        <authorList>
            <person name="Neale D.B."/>
            <person name="Wegrzyn J.L."/>
            <person name="Lee J.M."/>
            <person name="Eckert A.J."/>
            <person name="Liechty J.D."/>
            <person name="Stevens K.A."/>
            <person name="Langley C.H."/>
        </authorList>
    </citation>
    <scope>NUCLEOTIDE SEQUENCE</scope>
    <source>
        <strain evidence="2">1240</strain>
        <strain evidence="3">1244</strain>
        <tissue evidence="3">Megagametophyte</tissue>
    </source>
</reference>
<evidence type="ECO:0000256" key="1">
    <source>
        <dbReference type="SAM" id="MobiDB-lite"/>
    </source>
</evidence>
<feature type="region of interest" description="Disordered" evidence="1">
    <location>
        <begin position="45"/>
        <end position="64"/>
    </location>
</feature>
<proteinExistence type="predicted"/>
<gene>
    <name evidence="3" type="ORF">0_5560_01</name>
</gene>
<evidence type="ECO:0000313" key="2">
    <source>
        <dbReference type="EMBL" id="AFG53718.1"/>
    </source>
</evidence>
<dbReference type="EMBL" id="FJ075616">
    <property type="protein sequence ID" value="AFG53719.1"/>
    <property type="molecule type" value="Genomic_DNA"/>
</dbReference>
<accession>H9VVC6</accession>
<dbReference type="EMBL" id="FJ075627">
    <property type="protein sequence ID" value="AFG53718.1"/>
    <property type="molecule type" value="Genomic_DNA"/>
</dbReference>
<protein>
    <submittedName>
        <fullName evidence="3">Uncharacterized protein</fullName>
    </submittedName>
</protein>
<feature type="non-terminal residue" evidence="3">
    <location>
        <position position="1"/>
    </location>
</feature>
<evidence type="ECO:0000313" key="3">
    <source>
        <dbReference type="EMBL" id="AFG53719.1"/>
    </source>
</evidence>
<dbReference type="AlphaFoldDB" id="H9VVC6"/>